<dbReference type="InterPro" id="IPR012318">
    <property type="entry name" value="HTH_CRP"/>
</dbReference>
<dbReference type="InterPro" id="IPR036390">
    <property type="entry name" value="WH_DNA-bd_sf"/>
</dbReference>
<protein>
    <recommendedName>
        <fullName evidence="5">HTH crp-type domain-containing protein</fullName>
    </recommendedName>
</protein>
<evidence type="ECO:0000256" key="2">
    <source>
        <dbReference type="ARBA" id="ARBA00023125"/>
    </source>
</evidence>
<evidence type="ECO:0000259" key="5">
    <source>
        <dbReference type="PROSITE" id="PS51063"/>
    </source>
</evidence>
<dbReference type="RefSeq" id="WP_036101311.1">
    <property type="nucleotide sequence ID" value="NZ_AODL01000022.1"/>
</dbReference>
<comment type="caution">
    <text evidence="6">The sequence shown here is derived from an EMBL/GenBank/DDBJ whole genome shotgun (WGS) entry which is preliminary data.</text>
</comment>
<dbReference type="InterPro" id="IPR018490">
    <property type="entry name" value="cNMP-bd_dom_sf"/>
</dbReference>
<dbReference type="Gene3D" id="2.60.120.10">
    <property type="entry name" value="Jelly Rolls"/>
    <property type="match status" value="1"/>
</dbReference>
<keyword evidence="7" id="KW-1185">Reference proteome</keyword>
<keyword evidence="1" id="KW-0805">Transcription regulation</keyword>
<evidence type="ECO:0000256" key="4">
    <source>
        <dbReference type="ARBA" id="ARBA00023163"/>
    </source>
</evidence>
<dbReference type="GO" id="GO:0006355">
    <property type="term" value="P:regulation of DNA-templated transcription"/>
    <property type="evidence" value="ECO:0007669"/>
    <property type="project" value="InterPro"/>
</dbReference>
<dbReference type="AlphaFoldDB" id="W7D3P4"/>
<dbReference type="Proteomes" id="UP000019248">
    <property type="component" value="Unassembled WGS sequence"/>
</dbReference>
<keyword evidence="2" id="KW-0238">DNA-binding</keyword>
<sequence length="228" mass="26659">MSLKELYSQETIKREFRAEKLFSLLMNNDFLGIQAQLMAVKKNEKMIFQEDGVDYVYYIREGIACIHIEEQIIDFRGADEFAGLVDSTPMNRNAFHLTPLVDLVVWRFEKNEVIAKIMSTQDGYLFHYNSMIDCYHIYTNRIMLNEESAEERTLVTLQYIGTKFGEKNGDYFVIPIAFTRKLLAAYLGISRTKLSDILKKLRYLGWISIDKKRQIKVYSNKLTSKADL</sequence>
<evidence type="ECO:0000256" key="1">
    <source>
        <dbReference type="ARBA" id="ARBA00023015"/>
    </source>
</evidence>
<dbReference type="SUPFAM" id="SSF51206">
    <property type="entry name" value="cAMP-binding domain-like"/>
    <property type="match status" value="1"/>
</dbReference>
<proteinExistence type="predicted"/>
<dbReference type="InterPro" id="IPR014710">
    <property type="entry name" value="RmlC-like_jellyroll"/>
</dbReference>
<keyword evidence="3" id="KW-0010">Activator</keyword>
<dbReference type="PROSITE" id="PS51063">
    <property type="entry name" value="HTH_CRP_2"/>
    <property type="match status" value="1"/>
</dbReference>
<dbReference type="SMART" id="SM00419">
    <property type="entry name" value="HTH_CRP"/>
    <property type="match status" value="1"/>
</dbReference>
<dbReference type="EMBL" id="AODL01000022">
    <property type="protein sequence ID" value="EUJ43590.1"/>
    <property type="molecule type" value="Genomic_DNA"/>
</dbReference>
<feature type="domain" description="HTH crp-type" evidence="5">
    <location>
        <begin position="147"/>
        <end position="221"/>
    </location>
</feature>
<evidence type="ECO:0000256" key="3">
    <source>
        <dbReference type="ARBA" id="ARBA00023159"/>
    </source>
</evidence>
<dbReference type="GO" id="GO:0003677">
    <property type="term" value="F:DNA binding"/>
    <property type="evidence" value="ECO:0007669"/>
    <property type="project" value="UniProtKB-KW"/>
</dbReference>
<reference evidence="6 7" key="1">
    <citation type="journal article" date="2014" name="Int. J. Syst. Evol. Microbiol.">
        <title>Listeria floridensis sp. nov., Listeria aquatica sp. nov., Listeria cornellensis sp. nov., Listeria riparia sp. nov. and Listeria grandensis sp. nov., from agricultural and natural environments.</title>
        <authorList>
            <person name="den Bakker H.C."/>
            <person name="Warchocki S."/>
            <person name="Wright E.M."/>
            <person name="Allred A.F."/>
            <person name="Ahlstrom C."/>
            <person name="Manuel C.S."/>
            <person name="Stasiewicz M.J."/>
            <person name="Burrell A."/>
            <person name="Roof S."/>
            <person name="Strawn L."/>
            <person name="Fortes E.D."/>
            <person name="Nightingale K.K."/>
            <person name="Kephart D."/>
            <person name="Wiedmann M."/>
        </authorList>
    </citation>
    <scope>NUCLEOTIDE SEQUENCE [LARGE SCALE GENOMIC DNA]</scope>
    <source>
        <strain evidence="6 7">FSL S10-1204</strain>
    </source>
</reference>
<name>W7D3P4_9LIST</name>
<gene>
    <name evidence="6" type="ORF">PRIP_12459</name>
</gene>
<keyword evidence="4" id="KW-0804">Transcription</keyword>
<dbReference type="OrthoDB" id="2361390at2"/>
<accession>W7D3P4</accession>
<dbReference type="Pfam" id="PF13545">
    <property type="entry name" value="HTH_Crp_2"/>
    <property type="match status" value="1"/>
</dbReference>
<evidence type="ECO:0000313" key="6">
    <source>
        <dbReference type="EMBL" id="EUJ43590.1"/>
    </source>
</evidence>
<evidence type="ECO:0000313" key="7">
    <source>
        <dbReference type="Proteomes" id="UP000019248"/>
    </source>
</evidence>
<dbReference type="PATRIC" id="fig|1265816.5.peg.2459"/>
<dbReference type="SUPFAM" id="SSF46785">
    <property type="entry name" value="Winged helix' DNA-binding domain"/>
    <property type="match status" value="1"/>
</dbReference>
<organism evidence="6 7">
    <name type="scientific">Listeria riparia FSL S10-1204</name>
    <dbReference type="NCBI Taxonomy" id="1265816"/>
    <lineage>
        <taxon>Bacteria</taxon>
        <taxon>Bacillati</taxon>
        <taxon>Bacillota</taxon>
        <taxon>Bacilli</taxon>
        <taxon>Bacillales</taxon>
        <taxon>Listeriaceae</taxon>
        <taxon>Listeria</taxon>
    </lineage>
</organism>